<keyword evidence="2" id="KW-1185">Reference proteome</keyword>
<gene>
    <name evidence="1" type="ORF">MBAV_004358</name>
</gene>
<proteinExistence type="predicted"/>
<sequence>MSDLFGASTAQNLITGGDGAKLYEWNVLNSANATVMDVDNASGSGFSGRLCIKSSTPTADSPLTNPFVYQEVTGDFDVDIYLYAVASGGWQGLLCRCPTASAGEDYVGIVSDDVDNLYWTDFTNSSNTYGNLSSTNRYLRLTRVGDTFTAYRKLNSVDSWMPAHVFTRADFAGKTLQLGMYLKRLGGTASTQVDYFQ</sequence>
<organism evidence="1 2">
    <name type="scientific">Candidatus Magnetobacterium bavaricum</name>
    <dbReference type="NCBI Taxonomy" id="29290"/>
    <lineage>
        <taxon>Bacteria</taxon>
        <taxon>Pseudomonadati</taxon>
        <taxon>Nitrospirota</taxon>
        <taxon>Thermodesulfovibrionia</taxon>
        <taxon>Thermodesulfovibrionales</taxon>
        <taxon>Candidatus Magnetobacteriaceae</taxon>
        <taxon>Candidatus Magnetobacterium</taxon>
    </lineage>
</organism>
<protein>
    <submittedName>
        <fullName evidence="1">Uncharacterized protein</fullName>
    </submittedName>
</protein>
<dbReference type="Proteomes" id="UP000033423">
    <property type="component" value="Unassembled WGS sequence"/>
</dbReference>
<name>A0A0F3GN99_9BACT</name>
<comment type="caution">
    <text evidence="1">The sequence shown here is derived from an EMBL/GenBank/DDBJ whole genome shotgun (WGS) entry which is preliminary data.</text>
</comment>
<accession>A0A0F3GN99</accession>
<evidence type="ECO:0000313" key="2">
    <source>
        <dbReference type="Proteomes" id="UP000033423"/>
    </source>
</evidence>
<evidence type="ECO:0000313" key="1">
    <source>
        <dbReference type="EMBL" id="KJU83449.1"/>
    </source>
</evidence>
<dbReference type="AlphaFoldDB" id="A0A0F3GN99"/>
<reference evidence="1 2" key="1">
    <citation type="submission" date="2015-02" db="EMBL/GenBank/DDBJ databases">
        <title>Single-cell genomics of uncultivated deep-branching MTB reveals a conserved set of magnetosome genes.</title>
        <authorList>
            <person name="Kolinko S."/>
            <person name="Richter M."/>
            <person name="Glockner F.O."/>
            <person name="Brachmann A."/>
            <person name="Schuler D."/>
        </authorList>
    </citation>
    <scope>NUCLEOTIDE SEQUENCE [LARGE SCALE GENOMIC DNA]</scope>
    <source>
        <strain evidence="1">TM-1</strain>
    </source>
</reference>
<feature type="non-terminal residue" evidence="1">
    <location>
        <position position="197"/>
    </location>
</feature>
<dbReference type="EMBL" id="LACI01001891">
    <property type="protein sequence ID" value="KJU83449.1"/>
    <property type="molecule type" value="Genomic_DNA"/>
</dbReference>